<reference evidence="15 16" key="1">
    <citation type="submission" date="2020-02" db="EMBL/GenBank/DDBJ databases">
        <authorList>
            <person name="Dziuba M."/>
            <person name="Kuznetsov B."/>
            <person name="Mardanov A."/>
            <person name="Ravin N."/>
            <person name="Grouzdev D."/>
        </authorList>
    </citation>
    <scope>NUCLEOTIDE SEQUENCE [LARGE SCALE GENOMIC DNA]</scope>
    <source>
        <strain evidence="15 16">SpK</strain>
    </source>
</reference>
<evidence type="ECO:0000256" key="3">
    <source>
        <dbReference type="ARBA" id="ARBA00021622"/>
    </source>
</evidence>
<evidence type="ECO:0000256" key="9">
    <source>
        <dbReference type="ARBA" id="ARBA00022989"/>
    </source>
</evidence>
<dbReference type="PRINTS" id="PR00950">
    <property type="entry name" value="TYPE3IMSPROT"/>
</dbReference>
<keyword evidence="7 13" id="KW-1005">Bacterial flagellum biogenesis</keyword>
<keyword evidence="15" id="KW-0966">Cell projection</keyword>
<dbReference type="InterPro" id="IPR006136">
    <property type="entry name" value="FlhB"/>
</dbReference>
<dbReference type="GO" id="GO:0044780">
    <property type="term" value="P:bacterial-type flagellum assembly"/>
    <property type="evidence" value="ECO:0007669"/>
    <property type="project" value="InterPro"/>
</dbReference>
<name>A0A7C9QVB5_9PROT</name>
<gene>
    <name evidence="13 15" type="primary">flhB</name>
    <name evidence="15" type="ORF">G4223_14800</name>
</gene>
<dbReference type="PANTHER" id="PTHR30531">
    <property type="entry name" value="FLAGELLAR BIOSYNTHETIC PROTEIN FLHB"/>
    <property type="match status" value="1"/>
</dbReference>
<keyword evidence="11 13" id="KW-1006">Bacterial flagellum protein export</keyword>
<keyword evidence="8 13" id="KW-0653">Protein transport</keyword>
<feature type="transmembrane region" description="Helical" evidence="13">
    <location>
        <begin position="33"/>
        <end position="54"/>
    </location>
</feature>
<keyword evidence="10 13" id="KW-0472">Membrane</keyword>
<evidence type="ECO:0000256" key="10">
    <source>
        <dbReference type="ARBA" id="ARBA00023136"/>
    </source>
</evidence>
<evidence type="ECO:0000256" key="5">
    <source>
        <dbReference type="ARBA" id="ARBA00022475"/>
    </source>
</evidence>
<evidence type="ECO:0000256" key="11">
    <source>
        <dbReference type="ARBA" id="ARBA00023225"/>
    </source>
</evidence>
<dbReference type="Gene3D" id="3.40.1690.10">
    <property type="entry name" value="secretion proteins EscU"/>
    <property type="match status" value="1"/>
</dbReference>
<evidence type="ECO:0000313" key="15">
    <source>
        <dbReference type="EMBL" id="NFV81382.1"/>
    </source>
</evidence>
<feature type="transmembrane region" description="Helical" evidence="13">
    <location>
        <begin position="92"/>
        <end position="110"/>
    </location>
</feature>
<accession>A0A7C9QVB5</accession>
<protein>
    <recommendedName>
        <fullName evidence="3 13">Flagellar biosynthetic protein FlhB</fullName>
    </recommendedName>
</protein>
<evidence type="ECO:0000256" key="6">
    <source>
        <dbReference type="ARBA" id="ARBA00022692"/>
    </source>
</evidence>
<evidence type="ECO:0000256" key="14">
    <source>
        <dbReference type="SAM" id="MobiDB-lite"/>
    </source>
</evidence>
<evidence type="ECO:0000256" key="13">
    <source>
        <dbReference type="RuleBase" id="RU364091"/>
    </source>
</evidence>
<organism evidence="15 16">
    <name type="scientific">Magnetospirillum aberrantis SpK</name>
    <dbReference type="NCBI Taxonomy" id="908842"/>
    <lineage>
        <taxon>Bacteria</taxon>
        <taxon>Pseudomonadati</taxon>
        <taxon>Pseudomonadota</taxon>
        <taxon>Alphaproteobacteria</taxon>
        <taxon>Rhodospirillales</taxon>
        <taxon>Rhodospirillaceae</taxon>
        <taxon>Magnetospirillum</taxon>
    </lineage>
</organism>
<feature type="transmembrane region" description="Helical" evidence="13">
    <location>
        <begin position="147"/>
        <end position="166"/>
    </location>
</feature>
<evidence type="ECO:0000256" key="8">
    <source>
        <dbReference type="ARBA" id="ARBA00022927"/>
    </source>
</evidence>
<dbReference type="InterPro" id="IPR029025">
    <property type="entry name" value="T3SS_substrate_exporter_C"/>
</dbReference>
<feature type="region of interest" description="Disordered" evidence="14">
    <location>
        <begin position="1"/>
        <end position="23"/>
    </location>
</feature>
<evidence type="ECO:0000313" key="16">
    <source>
        <dbReference type="Proteomes" id="UP000480684"/>
    </source>
</evidence>
<dbReference type="GO" id="GO:0005886">
    <property type="term" value="C:plasma membrane"/>
    <property type="evidence" value="ECO:0007669"/>
    <property type="project" value="UniProtKB-SubCell"/>
</dbReference>
<evidence type="ECO:0000256" key="12">
    <source>
        <dbReference type="ARBA" id="ARBA00025078"/>
    </source>
</evidence>
<dbReference type="Proteomes" id="UP000480684">
    <property type="component" value="Unassembled WGS sequence"/>
</dbReference>
<keyword evidence="16" id="KW-1185">Reference proteome</keyword>
<dbReference type="GO" id="GO:0009306">
    <property type="term" value="P:protein secretion"/>
    <property type="evidence" value="ECO:0007669"/>
    <property type="project" value="InterPro"/>
</dbReference>
<dbReference type="SUPFAM" id="SSF160544">
    <property type="entry name" value="EscU C-terminal domain-like"/>
    <property type="match status" value="1"/>
</dbReference>
<dbReference type="AlphaFoldDB" id="A0A7C9QVB5"/>
<dbReference type="PANTHER" id="PTHR30531:SF12">
    <property type="entry name" value="FLAGELLAR BIOSYNTHETIC PROTEIN FLHB"/>
    <property type="match status" value="1"/>
</dbReference>
<keyword evidence="15" id="KW-0969">Cilium</keyword>
<dbReference type="EMBL" id="JAAIYP010000039">
    <property type="protein sequence ID" value="NFV81382.1"/>
    <property type="molecule type" value="Genomic_DNA"/>
</dbReference>
<dbReference type="NCBIfam" id="TIGR00328">
    <property type="entry name" value="flhB"/>
    <property type="match status" value="1"/>
</dbReference>
<keyword evidence="15" id="KW-0282">Flagellum</keyword>
<feature type="compositionally biased region" description="Basic and acidic residues" evidence="14">
    <location>
        <begin position="7"/>
        <end position="23"/>
    </location>
</feature>
<comment type="similarity">
    <text evidence="2 13">Belongs to the type III secretion exporter family.</text>
</comment>
<dbReference type="FunFam" id="3.40.1690.10:FF:000001">
    <property type="entry name" value="Flagellar biosynthetic protein FlhB"/>
    <property type="match status" value="1"/>
</dbReference>
<evidence type="ECO:0000256" key="1">
    <source>
        <dbReference type="ARBA" id="ARBA00004651"/>
    </source>
</evidence>
<evidence type="ECO:0000256" key="4">
    <source>
        <dbReference type="ARBA" id="ARBA00022448"/>
    </source>
</evidence>
<dbReference type="Gene3D" id="6.10.250.2080">
    <property type="match status" value="1"/>
</dbReference>
<sequence length="357" mass="40086">MADESSEDKSEEPTSKRLDDARKEGNIAQTMEVRALASLVAGLILVGLLLPIMARDLKTLLLPFIERPHTIMVDPGGLRQLSIELALASARIMAWPLALVVVFGLGMSLIQSKGFMWVPKKIMPSLDKISPLKGLQRLFSPTQLVELAKALLKVMLIGGLLFWVSWRHRAEFQNLATLEIEDLLGYLRDHVYFLVLVTLLSVTAIAIADYLFQHHRWKEKMKMSKQEVKDEHKQSEGDPQVKARIRSLRMSRARKRMMSAVPSADVVVTNPTHYAVALKYDQETMNAPTLVAKGADLIAKRIRDLATENEVPIVENPPLARALYATVELDQEVPPDHYKAVAEVIGYVMRLKGNRAR</sequence>
<keyword evidence="5 13" id="KW-1003">Cell membrane</keyword>
<dbReference type="Pfam" id="PF01312">
    <property type="entry name" value="Bac_export_2"/>
    <property type="match status" value="1"/>
</dbReference>
<keyword evidence="9 13" id="KW-1133">Transmembrane helix</keyword>
<comment type="caution">
    <text evidence="15">The sequence shown here is derived from an EMBL/GenBank/DDBJ whole genome shotgun (WGS) entry which is preliminary data.</text>
</comment>
<proteinExistence type="inferred from homology"/>
<keyword evidence="4 13" id="KW-0813">Transport</keyword>
<feature type="transmembrane region" description="Helical" evidence="13">
    <location>
        <begin position="191"/>
        <end position="212"/>
    </location>
</feature>
<evidence type="ECO:0000256" key="7">
    <source>
        <dbReference type="ARBA" id="ARBA00022795"/>
    </source>
</evidence>
<comment type="subcellular location">
    <subcellularLocation>
        <location evidence="1">Cell membrane</location>
        <topology evidence="1">Multi-pass membrane protein</topology>
    </subcellularLocation>
</comment>
<evidence type="ECO:0000256" key="2">
    <source>
        <dbReference type="ARBA" id="ARBA00010690"/>
    </source>
</evidence>
<keyword evidence="6 13" id="KW-0812">Transmembrane</keyword>
<comment type="function">
    <text evidence="12 13">Required for formation of the rod structure in the basal body of the flagellar apparatus. Together with FliI and FliH, may constitute the export apparatus of flagellin.</text>
</comment>
<dbReference type="RefSeq" id="WP_163681359.1">
    <property type="nucleotide sequence ID" value="NZ_JAAIYP010000039.1"/>
</dbReference>
<dbReference type="InterPro" id="IPR006135">
    <property type="entry name" value="T3SS_substrate_exporter"/>
</dbReference>